<dbReference type="STRING" id="671065.MetMK1DRAFT_00020500"/>
<dbReference type="AlphaFoldDB" id="H2C673"/>
<keyword evidence="2" id="KW-0808">Transferase</keyword>
<gene>
    <name evidence="2" type="ORF">MetMK1DRAFT_00020500</name>
</gene>
<name>H2C673_9CREN</name>
<dbReference type="InterPro" id="IPR043519">
    <property type="entry name" value="NT_sf"/>
</dbReference>
<accession>H2C673</accession>
<organism evidence="2 3">
    <name type="scientific">Metallosphaera yellowstonensis MK1</name>
    <dbReference type="NCBI Taxonomy" id="671065"/>
    <lineage>
        <taxon>Archaea</taxon>
        <taxon>Thermoproteota</taxon>
        <taxon>Thermoprotei</taxon>
        <taxon>Sulfolobales</taxon>
        <taxon>Sulfolobaceae</taxon>
        <taxon>Metallosphaera</taxon>
    </lineage>
</organism>
<dbReference type="EMBL" id="JH597768">
    <property type="protein sequence ID" value="EHP69300.1"/>
    <property type="molecule type" value="Genomic_DNA"/>
</dbReference>
<dbReference type="Pfam" id="PF09970">
    <property type="entry name" value="DUF2204"/>
    <property type="match status" value="1"/>
</dbReference>
<dbReference type="eggNOG" id="arCOG04119">
    <property type="taxonomic scope" value="Archaea"/>
</dbReference>
<dbReference type="HOGENOM" id="CLU_120784_0_0_2"/>
<keyword evidence="1" id="KW-0175">Coiled coil</keyword>
<dbReference type="Proteomes" id="UP000003980">
    <property type="component" value="Unassembled WGS sequence"/>
</dbReference>
<dbReference type="InterPro" id="IPR018700">
    <property type="entry name" value="DUF2204"/>
</dbReference>
<evidence type="ECO:0000313" key="2">
    <source>
        <dbReference type="EMBL" id="EHP69300.1"/>
    </source>
</evidence>
<dbReference type="RefSeq" id="WP_009073211.1">
    <property type="nucleotide sequence ID" value="NZ_JH597768.1"/>
</dbReference>
<evidence type="ECO:0000313" key="3">
    <source>
        <dbReference type="Proteomes" id="UP000003980"/>
    </source>
</evidence>
<feature type="coiled-coil region" evidence="1">
    <location>
        <begin position="151"/>
        <end position="178"/>
    </location>
</feature>
<keyword evidence="3" id="KW-1185">Reference proteome</keyword>
<dbReference type="GO" id="GO:0016740">
    <property type="term" value="F:transferase activity"/>
    <property type="evidence" value="ECO:0007669"/>
    <property type="project" value="UniProtKB-KW"/>
</dbReference>
<evidence type="ECO:0000256" key="1">
    <source>
        <dbReference type="SAM" id="Coils"/>
    </source>
</evidence>
<proteinExistence type="predicted"/>
<reference evidence="2 3" key="1">
    <citation type="submission" date="2012-01" db="EMBL/GenBank/DDBJ databases">
        <title>Improved High-Quality Draft sequence of Metallosphaera yellowstonensis MK1.</title>
        <authorList>
            <consortium name="US DOE Joint Genome Institute"/>
            <person name="Lucas S."/>
            <person name="Han J."/>
            <person name="Cheng J.-F."/>
            <person name="Goodwin L."/>
            <person name="Pitluck S."/>
            <person name="Peters L."/>
            <person name="Teshima H."/>
            <person name="Detter J.C."/>
            <person name="Han C."/>
            <person name="Tapia R."/>
            <person name="Land M."/>
            <person name="Hauser L."/>
            <person name="Kyrpides N."/>
            <person name="Kozubal M."/>
            <person name="Macur R.E."/>
            <person name="Jay Z."/>
            <person name="Inskeep W."/>
            <person name="Woyke T."/>
        </authorList>
    </citation>
    <scope>NUCLEOTIDE SEQUENCE [LARGE SCALE GENOMIC DNA]</scope>
    <source>
        <strain evidence="2 3">MK1</strain>
    </source>
</reference>
<dbReference type="OrthoDB" id="26089at2157"/>
<dbReference type="SUPFAM" id="SSF81301">
    <property type="entry name" value="Nucleotidyltransferase"/>
    <property type="match status" value="1"/>
</dbReference>
<protein>
    <submittedName>
        <fullName evidence="2">Putative nucleotidyltransferase</fullName>
    </submittedName>
</protein>
<sequence length="187" mass="21726">MISFEKIGDILRQIQELTDFVVIGDTVVELSLNRKSTDSDVDLFPLGFSVIAEYDRLTQFVERQGWDLGSTPIDTPRLVIPLNDEQLQVDLYENIQDFFVPTKILEEAETRKIGKWEFKVVKLEDYILLKANAFREEDEEELKRIVQLVGERKLKIDLDTLNRNAELFEENSKSVRERLASIGFKLS</sequence>